<proteinExistence type="predicted"/>
<dbReference type="EMBL" id="LAZR01032444">
    <property type="protein sequence ID" value="KKL50867.1"/>
    <property type="molecule type" value="Genomic_DNA"/>
</dbReference>
<gene>
    <name evidence="1" type="ORF">LCGC14_2301180</name>
</gene>
<name>A0A0F9FIE6_9ZZZZ</name>
<organism evidence="1">
    <name type="scientific">marine sediment metagenome</name>
    <dbReference type="NCBI Taxonomy" id="412755"/>
    <lineage>
        <taxon>unclassified sequences</taxon>
        <taxon>metagenomes</taxon>
        <taxon>ecological metagenomes</taxon>
    </lineage>
</organism>
<reference evidence="1" key="1">
    <citation type="journal article" date="2015" name="Nature">
        <title>Complex archaea that bridge the gap between prokaryotes and eukaryotes.</title>
        <authorList>
            <person name="Spang A."/>
            <person name="Saw J.H."/>
            <person name="Jorgensen S.L."/>
            <person name="Zaremba-Niedzwiedzka K."/>
            <person name="Martijn J."/>
            <person name="Lind A.E."/>
            <person name="van Eijk R."/>
            <person name="Schleper C."/>
            <person name="Guy L."/>
            <person name="Ettema T.J."/>
        </authorList>
    </citation>
    <scope>NUCLEOTIDE SEQUENCE</scope>
</reference>
<accession>A0A0F9FIE6</accession>
<comment type="caution">
    <text evidence="1">The sequence shown here is derived from an EMBL/GenBank/DDBJ whole genome shotgun (WGS) entry which is preliminary data.</text>
</comment>
<dbReference type="AlphaFoldDB" id="A0A0F9FIE6"/>
<protein>
    <submittedName>
        <fullName evidence="1">Uncharacterized protein</fullName>
    </submittedName>
</protein>
<sequence length="40" mass="4473">MTQDEFDTDIDEVCVKVAKNVVPEGIQALITLYVYGKETP</sequence>
<evidence type="ECO:0000313" key="1">
    <source>
        <dbReference type="EMBL" id="KKL50867.1"/>
    </source>
</evidence>